<evidence type="ECO:0000313" key="4">
    <source>
        <dbReference type="Proteomes" id="UP000642910"/>
    </source>
</evidence>
<dbReference type="InterPro" id="IPR027051">
    <property type="entry name" value="XdhC_Rossmann_dom"/>
</dbReference>
<evidence type="ECO:0000259" key="2">
    <source>
        <dbReference type="Pfam" id="PF13478"/>
    </source>
</evidence>
<dbReference type="PANTHER" id="PTHR30388">
    <property type="entry name" value="ALDEHYDE OXIDOREDUCTASE MOLYBDENUM COFACTOR ASSEMBLY PROTEIN"/>
    <property type="match status" value="1"/>
</dbReference>
<dbReference type="RefSeq" id="WP_195866767.1">
    <property type="nucleotide sequence ID" value="NZ_JADPKZ010000013.1"/>
</dbReference>
<comment type="caution">
    <text evidence="3">The sequence shown here is derived from an EMBL/GenBank/DDBJ whole genome shotgun (WGS) entry which is preliminary data.</text>
</comment>
<name>A0ABS0EZA9_9BACL</name>
<accession>A0ABS0EZA9</accession>
<gene>
    <name evidence="3" type="ORF">IW967_00485</name>
</gene>
<keyword evidence="4" id="KW-1185">Reference proteome</keyword>
<dbReference type="InterPro" id="IPR052698">
    <property type="entry name" value="MoCofactor_Util/Proc"/>
</dbReference>
<dbReference type="Gene3D" id="3.40.50.720">
    <property type="entry name" value="NAD(P)-binding Rossmann-like Domain"/>
    <property type="match status" value="1"/>
</dbReference>
<reference evidence="3 4" key="1">
    <citation type="submission" date="2020-11" db="EMBL/GenBank/DDBJ databases">
        <title>Genomic insight of Alicyclobacillus mali FL 18 reveals a new arsenic-resistant strain, with potential in environmental biotechnology.</title>
        <authorList>
            <person name="Fiorentino G."/>
            <person name="Gallo G."/>
            <person name="Aulitto M."/>
        </authorList>
    </citation>
    <scope>NUCLEOTIDE SEQUENCE [LARGE SCALE GENOMIC DNA]</scope>
    <source>
        <strain evidence="3 4">FL 18</strain>
    </source>
</reference>
<sequence>MYVPRFLSSLHAESNWAVASLVHVAGSSYLPSGALMAFHPDGRSLGVISGGCLEADLRARVESDGVRDTAQLLVYDLRRTDDLGFGPGAGCDGVLTVLLEPWTDDLAHMFEGIQAAWALQSADAGWPSLSSIPLARVRRVWHRGLGCVTVMCDVGGHLVARYSVPVKPAVGVPADTEWDVYYEPRPRLVIFGAGPDVPPIVSLAHRAGFDVVVWDWREELLRRARFPHAKLLLTGTEEAVAAARVSSYDHVLVITHQYERDLAILRHLARVSPFYTGLLASRKRAARMRPCQVVVGGDPTG</sequence>
<proteinExistence type="predicted"/>
<protein>
    <submittedName>
        <fullName evidence="3">XdhC family protein</fullName>
    </submittedName>
</protein>
<dbReference type="Pfam" id="PF13478">
    <property type="entry name" value="XdhC_C"/>
    <property type="match status" value="1"/>
</dbReference>
<evidence type="ECO:0000259" key="1">
    <source>
        <dbReference type="Pfam" id="PF02625"/>
    </source>
</evidence>
<dbReference type="PANTHER" id="PTHR30388:SF6">
    <property type="entry name" value="XANTHINE DEHYDROGENASE SUBUNIT A-RELATED"/>
    <property type="match status" value="1"/>
</dbReference>
<dbReference type="InterPro" id="IPR003777">
    <property type="entry name" value="XdhC_CoxI"/>
</dbReference>
<feature type="domain" description="XdhC- CoxI" evidence="1">
    <location>
        <begin position="11"/>
        <end position="62"/>
    </location>
</feature>
<dbReference type="Pfam" id="PF02625">
    <property type="entry name" value="XdhC_CoxI"/>
    <property type="match status" value="1"/>
</dbReference>
<evidence type="ECO:0000313" key="3">
    <source>
        <dbReference type="EMBL" id="MBF8376370.1"/>
    </source>
</evidence>
<organism evidence="3 4">
    <name type="scientific">Alicyclobacillus mali</name>
    <name type="common">ex Roth et al. 2021</name>
    <dbReference type="NCBI Taxonomy" id="1123961"/>
    <lineage>
        <taxon>Bacteria</taxon>
        <taxon>Bacillati</taxon>
        <taxon>Bacillota</taxon>
        <taxon>Bacilli</taxon>
        <taxon>Bacillales</taxon>
        <taxon>Alicyclobacillaceae</taxon>
        <taxon>Alicyclobacillus</taxon>
    </lineage>
</organism>
<feature type="domain" description="XdhC Rossmann" evidence="2">
    <location>
        <begin position="188"/>
        <end position="289"/>
    </location>
</feature>
<dbReference type="Proteomes" id="UP000642910">
    <property type="component" value="Unassembled WGS sequence"/>
</dbReference>
<dbReference type="EMBL" id="JADPKZ010000013">
    <property type="protein sequence ID" value="MBF8376370.1"/>
    <property type="molecule type" value="Genomic_DNA"/>
</dbReference>